<dbReference type="GO" id="GO:0004519">
    <property type="term" value="F:endonuclease activity"/>
    <property type="evidence" value="ECO:0007669"/>
    <property type="project" value="UniProtKB-KW"/>
</dbReference>
<dbReference type="GO" id="GO:0046872">
    <property type="term" value="F:metal ion binding"/>
    <property type="evidence" value="ECO:0007669"/>
    <property type="project" value="UniProtKB-KW"/>
</dbReference>
<dbReference type="SUPFAM" id="SSF48537">
    <property type="entry name" value="Phospholipase C/P1 nuclease"/>
    <property type="match status" value="1"/>
</dbReference>
<keyword evidence="4" id="KW-0378">Hydrolase</keyword>
<dbReference type="CDD" id="cd11010">
    <property type="entry name" value="S1-P1_nuclease"/>
    <property type="match status" value="1"/>
</dbReference>
<sequence>MRRSALLALTVALAVVASPAALAWSALGHRLVGELAQRHLDPAAAAQVHLLLAGEADPTLAGVADWADRLRDLDPERFRATARWHYVNAADHSCHFVAARDCPDGDCVTGAIERQRAILADRRQPLTARRDALKFIVHFVGDAHQPMHASNHDDKGGNDYQISLRTDLEPEAYARKRYVDGVMGTNLHSVWDYYLLGSERLSLRRYADRLDALPWPPAATPLSQPQAWAGESCRLIDARGLYPSGHKLDHRYLDAQRPLAEQRIRQAAWRLARLLDDTLG</sequence>
<keyword evidence="2" id="KW-0479">Metal-binding</keyword>
<keyword evidence="7" id="KW-0732">Signal</keyword>
<evidence type="ECO:0000256" key="1">
    <source>
        <dbReference type="ARBA" id="ARBA00022722"/>
    </source>
</evidence>
<protein>
    <submittedName>
        <fullName evidence="8">Endonuclease</fullName>
    </submittedName>
</protein>
<keyword evidence="5" id="KW-1015">Disulfide bond</keyword>
<keyword evidence="9" id="KW-1185">Reference proteome</keyword>
<keyword evidence="6" id="KW-0325">Glycoprotein</keyword>
<keyword evidence="3 8" id="KW-0255">Endonuclease</keyword>
<name>A0A372DRI0_9GAMM</name>
<dbReference type="AlphaFoldDB" id="A0A372DRI0"/>
<dbReference type="GO" id="GO:0016788">
    <property type="term" value="F:hydrolase activity, acting on ester bonds"/>
    <property type="evidence" value="ECO:0007669"/>
    <property type="project" value="InterPro"/>
</dbReference>
<evidence type="ECO:0000256" key="6">
    <source>
        <dbReference type="ARBA" id="ARBA00023180"/>
    </source>
</evidence>
<reference evidence="8 9" key="1">
    <citation type="submission" date="2018-08" db="EMBL/GenBank/DDBJ databases">
        <title>Lysobacter weifangensis sp. nov., a new member of the family 'Xanthomonadaceae', isolated from soil in a farmland.</title>
        <authorList>
            <person name="Zhao H."/>
        </authorList>
    </citation>
    <scope>NUCLEOTIDE SEQUENCE [LARGE SCALE GENOMIC DNA]</scope>
    <source>
        <strain evidence="8 9">WF-2</strain>
    </source>
</reference>
<dbReference type="Pfam" id="PF02265">
    <property type="entry name" value="S1-P1_nuclease"/>
    <property type="match status" value="1"/>
</dbReference>
<evidence type="ECO:0000256" key="3">
    <source>
        <dbReference type="ARBA" id="ARBA00022759"/>
    </source>
</evidence>
<evidence type="ECO:0000256" key="2">
    <source>
        <dbReference type="ARBA" id="ARBA00022723"/>
    </source>
</evidence>
<dbReference type="EMBL" id="QVPD01000002">
    <property type="protein sequence ID" value="RFP62007.1"/>
    <property type="molecule type" value="Genomic_DNA"/>
</dbReference>
<comment type="caution">
    <text evidence="8">The sequence shown here is derived from an EMBL/GenBank/DDBJ whole genome shotgun (WGS) entry which is preliminary data.</text>
</comment>
<dbReference type="PANTHER" id="PTHR33146">
    <property type="entry name" value="ENDONUCLEASE 4"/>
    <property type="match status" value="1"/>
</dbReference>
<evidence type="ECO:0000256" key="5">
    <source>
        <dbReference type="ARBA" id="ARBA00023157"/>
    </source>
</evidence>
<dbReference type="RefSeq" id="WP_117201682.1">
    <property type="nucleotide sequence ID" value="NZ_JBHTBK010000023.1"/>
</dbReference>
<evidence type="ECO:0000256" key="7">
    <source>
        <dbReference type="SAM" id="SignalP"/>
    </source>
</evidence>
<feature type="chain" id="PRO_5017001676" evidence="7">
    <location>
        <begin position="24"/>
        <end position="280"/>
    </location>
</feature>
<dbReference type="PANTHER" id="PTHR33146:SF26">
    <property type="entry name" value="ENDONUCLEASE 4"/>
    <property type="match status" value="1"/>
</dbReference>
<feature type="signal peptide" evidence="7">
    <location>
        <begin position="1"/>
        <end position="23"/>
    </location>
</feature>
<organism evidence="8 9">
    <name type="scientific">Cognatiluteimonas weifangensis</name>
    <dbReference type="NCBI Taxonomy" id="2303539"/>
    <lineage>
        <taxon>Bacteria</taxon>
        <taxon>Pseudomonadati</taxon>
        <taxon>Pseudomonadota</taxon>
        <taxon>Gammaproteobacteria</taxon>
        <taxon>Lysobacterales</taxon>
        <taxon>Lysobacteraceae</taxon>
        <taxon>Cognatiluteimonas</taxon>
    </lineage>
</organism>
<dbReference type="GO" id="GO:0006308">
    <property type="term" value="P:DNA catabolic process"/>
    <property type="evidence" value="ECO:0007669"/>
    <property type="project" value="InterPro"/>
</dbReference>
<keyword evidence="1" id="KW-0540">Nuclease</keyword>
<evidence type="ECO:0000256" key="4">
    <source>
        <dbReference type="ARBA" id="ARBA00022801"/>
    </source>
</evidence>
<dbReference type="InterPro" id="IPR003154">
    <property type="entry name" value="S1/P1nuclease"/>
</dbReference>
<dbReference type="OrthoDB" id="267579at2"/>
<evidence type="ECO:0000313" key="8">
    <source>
        <dbReference type="EMBL" id="RFP62007.1"/>
    </source>
</evidence>
<accession>A0A372DRI0</accession>
<dbReference type="Proteomes" id="UP000262917">
    <property type="component" value="Unassembled WGS sequence"/>
</dbReference>
<gene>
    <name evidence="8" type="ORF">D0Y53_02845</name>
</gene>
<dbReference type="InterPro" id="IPR008947">
    <property type="entry name" value="PLipase_C/P1_nuclease_dom_sf"/>
</dbReference>
<dbReference type="Gene3D" id="1.10.575.10">
    <property type="entry name" value="P1 Nuclease"/>
    <property type="match status" value="1"/>
</dbReference>
<evidence type="ECO:0000313" key="9">
    <source>
        <dbReference type="Proteomes" id="UP000262917"/>
    </source>
</evidence>
<proteinExistence type="predicted"/>
<dbReference type="GO" id="GO:0003676">
    <property type="term" value="F:nucleic acid binding"/>
    <property type="evidence" value="ECO:0007669"/>
    <property type="project" value="InterPro"/>
</dbReference>